<proteinExistence type="predicted"/>
<dbReference type="SUPFAM" id="SSF53187">
    <property type="entry name" value="Zn-dependent exopeptidases"/>
    <property type="match status" value="1"/>
</dbReference>
<evidence type="ECO:0000313" key="2">
    <source>
        <dbReference type="Proteomes" id="UP000190951"/>
    </source>
</evidence>
<dbReference type="AlphaFoldDB" id="A0A1S8KYJ1"/>
<organism evidence="1 2">
    <name type="scientific">Clostridium felsineum</name>
    <dbReference type="NCBI Taxonomy" id="36839"/>
    <lineage>
        <taxon>Bacteria</taxon>
        <taxon>Bacillati</taxon>
        <taxon>Bacillota</taxon>
        <taxon>Clostridia</taxon>
        <taxon>Eubacteriales</taxon>
        <taxon>Clostridiaceae</taxon>
        <taxon>Clostridium</taxon>
    </lineage>
</organism>
<dbReference type="Gene3D" id="3.40.630.10">
    <property type="entry name" value="Zn peptidases"/>
    <property type="match status" value="1"/>
</dbReference>
<sequence length="472" mass="53345">MQNFLNRNKVIFHQNKINELGPRFTGSEAHKELIEYFEEELIKLDFQVLKDEHSFEKWEAKRWGLSIKNNSGQFEEVEVASYYPYSGETKGEAIGQLVYVKNSKDFKKAKGKIALVEVAVPKLPARLFFKKRCCYPEGKAKLPKKIVNSVIGSVLKGPNLKKAAEEGVLGVVCIWKNLSEENIGGQYLPFTTPYGQCPALWVNERIGEKLKSLAENGVEAKFLLEAQKEEAASETIYAVLKGKNEKETIIVNTHTDGPNAVEENGGAALLMLAEYFSKIPVEYRNRTLVFVFVSGHFRIPEFGIRGQATTRWLENHKELWDGKKDNKKAVAGVTIEHLGCTGWTDVEGEFKKAEDLELELVYTGNKLMNKIYLNSLIGRSKVRSITLKPKANIYFGEGQPLYNAKIPTISLVPAPEYLCSVKESGHIEKLDIDFMLEQIESFVKVIEEIDKTKEIGEVEEQSFGILQLIIKE</sequence>
<dbReference type="Proteomes" id="UP000190951">
    <property type="component" value="Chromosome"/>
</dbReference>
<gene>
    <name evidence="1" type="ORF">CROST_036670</name>
</gene>
<name>A0A1S8KYJ1_9CLOT</name>
<keyword evidence="2" id="KW-1185">Reference proteome</keyword>
<dbReference type="KEGG" id="crw:CROST_036670"/>
<dbReference type="EMBL" id="CP096983">
    <property type="protein sequence ID" value="URZ12921.1"/>
    <property type="molecule type" value="Genomic_DNA"/>
</dbReference>
<accession>A0A1S8KYJ1</accession>
<dbReference type="RefSeq" id="WP_077833155.1">
    <property type="nucleotide sequence ID" value="NZ_CP096983.1"/>
</dbReference>
<protein>
    <submittedName>
        <fullName evidence="1">Uncharacterized protein</fullName>
    </submittedName>
</protein>
<dbReference type="STRING" id="84029.CROST_38030"/>
<reference evidence="1 2" key="1">
    <citation type="submission" date="2022-04" db="EMBL/GenBank/DDBJ databases">
        <title>Genome sequence of C. roseum typestrain.</title>
        <authorList>
            <person name="Poehlein A."/>
            <person name="Schoch T."/>
            <person name="Duerre P."/>
            <person name="Daniel R."/>
        </authorList>
    </citation>
    <scope>NUCLEOTIDE SEQUENCE [LARGE SCALE GENOMIC DNA]</scope>
    <source>
        <strain evidence="1 2">DSM 7320</strain>
    </source>
</reference>
<evidence type="ECO:0000313" key="1">
    <source>
        <dbReference type="EMBL" id="URZ12921.1"/>
    </source>
</evidence>